<proteinExistence type="predicted"/>
<reference evidence="2" key="2">
    <citation type="journal article" date="2015" name="Fish Shellfish Immunol.">
        <title>Early steps in the European eel (Anguilla anguilla)-Vibrio vulnificus interaction in the gills: Role of the RtxA13 toxin.</title>
        <authorList>
            <person name="Callol A."/>
            <person name="Pajuelo D."/>
            <person name="Ebbesson L."/>
            <person name="Teles M."/>
            <person name="MacKenzie S."/>
            <person name="Amaro C."/>
        </authorList>
    </citation>
    <scope>NUCLEOTIDE SEQUENCE</scope>
</reference>
<feature type="region of interest" description="Disordered" evidence="1">
    <location>
        <begin position="1"/>
        <end position="27"/>
    </location>
</feature>
<name>A0A0E9S9E4_ANGAN</name>
<evidence type="ECO:0000313" key="2">
    <source>
        <dbReference type="EMBL" id="JAH37886.1"/>
    </source>
</evidence>
<organism evidence="2">
    <name type="scientific">Anguilla anguilla</name>
    <name type="common">European freshwater eel</name>
    <name type="synonym">Muraena anguilla</name>
    <dbReference type="NCBI Taxonomy" id="7936"/>
    <lineage>
        <taxon>Eukaryota</taxon>
        <taxon>Metazoa</taxon>
        <taxon>Chordata</taxon>
        <taxon>Craniata</taxon>
        <taxon>Vertebrata</taxon>
        <taxon>Euteleostomi</taxon>
        <taxon>Actinopterygii</taxon>
        <taxon>Neopterygii</taxon>
        <taxon>Teleostei</taxon>
        <taxon>Anguilliformes</taxon>
        <taxon>Anguillidae</taxon>
        <taxon>Anguilla</taxon>
    </lineage>
</organism>
<accession>A0A0E9S9E4</accession>
<feature type="compositionally biased region" description="Low complexity" evidence="1">
    <location>
        <begin position="11"/>
        <end position="27"/>
    </location>
</feature>
<evidence type="ECO:0000256" key="1">
    <source>
        <dbReference type="SAM" id="MobiDB-lite"/>
    </source>
</evidence>
<sequence>MPSIDSTSTLASPWQSAPVSSSAAALS</sequence>
<feature type="compositionally biased region" description="Polar residues" evidence="1">
    <location>
        <begin position="1"/>
        <end position="10"/>
    </location>
</feature>
<dbReference type="EMBL" id="GBXM01070691">
    <property type="protein sequence ID" value="JAH37886.1"/>
    <property type="molecule type" value="Transcribed_RNA"/>
</dbReference>
<dbReference type="AlphaFoldDB" id="A0A0E9S9E4"/>
<protein>
    <submittedName>
        <fullName evidence="2">Uncharacterized protein</fullName>
    </submittedName>
</protein>
<reference evidence="2" key="1">
    <citation type="submission" date="2014-11" db="EMBL/GenBank/DDBJ databases">
        <authorList>
            <person name="Amaro Gonzalez C."/>
        </authorList>
    </citation>
    <scope>NUCLEOTIDE SEQUENCE</scope>
</reference>